<comment type="caution">
    <text evidence="1">The sequence shown here is derived from an EMBL/GenBank/DDBJ whole genome shotgun (WGS) entry which is preliminary data.</text>
</comment>
<dbReference type="EMBL" id="JAWWNJ010000042">
    <property type="protein sequence ID" value="KAK7020096.1"/>
    <property type="molecule type" value="Genomic_DNA"/>
</dbReference>
<accession>A0AAW0B2A9</accession>
<evidence type="ECO:0000313" key="1">
    <source>
        <dbReference type="EMBL" id="KAK7020096.1"/>
    </source>
</evidence>
<gene>
    <name evidence="1" type="ORF">R3P38DRAFT_2972924</name>
</gene>
<name>A0AAW0B2A9_9AGAR</name>
<proteinExistence type="predicted"/>
<keyword evidence="2" id="KW-1185">Reference proteome</keyword>
<sequence>STLFRRIALAKVTHKLQCVMCDAEWIYFSSVELGLLHESEHDIIGELSTLQNIASQLREQSLCASVSSCGQLNALVRGLPFAIMRCTADARRLKIQLEIQLEIALRRKDNGGQKHFLRTIRNSDFRDSNSNTNTH</sequence>
<reference evidence="1 2" key="1">
    <citation type="journal article" date="2024" name="J Genomics">
        <title>Draft genome sequencing and assembly of Favolaschia claudopus CIRM-BRFM 2984 isolated from oak limbs.</title>
        <authorList>
            <person name="Navarro D."/>
            <person name="Drula E."/>
            <person name="Chaduli D."/>
            <person name="Cazenave R."/>
            <person name="Ahrendt S."/>
            <person name="Wang J."/>
            <person name="Lipzen A."/>
            <person name="Daum C."/>
            <person name="Barry K."/>
            <person name="Grigoriev I.V."/>
            <person name="Favel A."/>
            <person name="Rosso M.N."/>
            <person name="Martin F."/>
        </authorList>
    </citation>
    <scope>NUCLEOTIDE SEQUENCE [LARGE SCALE GENOMIC DNA]</scope>
    <source>
        <strain evidence="1 2">CIRM-BRFM 2984</strain>
    </source>
</reference>
<feature type="non-terminal residue" evidence="1">
    <location>
        <position position="1"/>
    </location>
</feature>
<dbReference type="AlphaFoldDB" id="A0AAW0B2A9"/>
<evidence type="ECO:0000313" key="2">
    <source>
        <dbReference type="Proteomes" id="UP001362999"/>
    </source>
</evidence>
<organism evidence="1 2">
    <name type="scientific">Favolaschia claudopus</name>
    <dbReference type="NCBI Taxonomy" id="2862362"/>
    <lineage>
        <taxon>Eukaryota</taxon>
        <taxon>Fungi</taxon>
        <taxon>Dikarya</taxon>
        <taxon>Basidiomycota</taxon>
        <taxon>Agaricomycotina</taxon>
        <taxon>Agaricomycetes</taxon>
        <taxon>Agaricomycetidae</taxon>
        <taxon>Agaricales</taxon>
        <taxon>Marasmiineae</taxon>
        <taxon>Mycenaceae</taxon>
        <taxon>Favolaschia</taxon>
    </lineage>
</organism>
<dbReference type="Proteomes" id="UP001362999">
    <property type="component" value="Unassembled WGS sequence"/>
</dbReference>
<protein>
    <submittedName>
        <fullName evidence="1">Uncharacterized protein</fullName>
    </submittedName>
</protein>